<dbReference type="Gene3D" id="3.40.50.2300">
    <property type="match status" value="1"/>
</dbReference>
<keyword evidence="1" id="KW-0597">Phosphoprotein</keyword>
<evidence type="ECO:0000313" key="4">
    <source>
        <dbReference type="Proteomes" id="UP000244527"/>
    </source>
</evidence>
<dbReference type="Proteomes" id="UP000244527">
    <property type="component" value="Chromosome"/>
</dbReference>
<accession>A0A2S1LE13</accession>
<sequence>MFKKVLITDDLDIVCDTVQTVVRQLSIDDIHLAAYCDDAYLKIKKSLIEKKPFDLLITDLSFKDNFQKNNINNGEDLIASVKKIQPSLKIIVFSVEDKSYRIRSLFEKYAIDGYIIKGRDSIPNLSTTIVQAFSNIKPVMPIEIEKLLKEQQLIEIEDYDIFILKLMAKGNTLGEISAAFKSKKIQPSSPSSIEKRITKLKVYFKAVNNVQLIATTKDLGLL</sequence>
<evidence type="ECO:0000313" key="3">
    <source>
        <dbReference type="EMBL" id="AWG21979.1"/>
    </source>
</evidence>
<keyword evidence="4" id="KW-1185">Reference proteome</keyword>
<gene>
    <name evidence="3" type="ORF">FFWV33_10835</name>
</gene>
<protein>
    <submittedName>
        <fullName evidence="3">Response regulator</fullName>
    </submittedName>
</protein>
<dbReference type="OrthoDB" id="659223at2"/>
<proteinExistence type="predicted"/>
<dbReference type="PROSITE" id="PS50110">
    <property type="entry name" value="RESPONSE_REGULATORY"/>
    <property type="match status" value="1"/>
</dbReference>
<name>A0A2S1LE13_9FLAO</name>
<dbReference type="EMBL" id="CP020918">
    <property type="protein sequence ID" value="AWG21979.1"/>
    <property type="molecule type" value="Genomic_DNA"/>
</dbReference>
<dbReference type="InterPro" id="IPR011006">
    <property type="entry name" value="CheY-like_superfamily"/>
</dbReference>
<evidence type="ECO:0000259" key="2">
    <source>
        <dbReference type="PROSITE" id="PS50110"/>
    </source>
</evidence>
<dbReference type="InterPro" id="IPR001789">
    <property type="entry name" value="Sig_transdc_resp-reg_receiver"/>
</dbReference>
<feature type="domain" description="Response regulatory" evidence="2">
    <location>
        <begin position="4"/>
        <end position="132"/>
    </location>
</feature>
<dbReference type="KEGG" id="ffa:FFWV33_10835"/>
<reference evidence="3 4" key="1">
    <citation type="submission" date="2017-04" db="EMBL/GenBank/DDBJ databases">
        <title>Compelte genome sequence of WV33.</title>
        <authorList>
            <person name="Lee P.C."/>
        </authorList>
    </citation>
    <scope>NUCLEOTIDE SEQUENCE [LARGE SCALE GENOMIC DNA]</scope>
    <source>
        <strain evidence="3 4">WV33</strain>
    </source>
</reference>
<dbReference type="RefSeq" id="WP_108740911.1">
    <property type="nucleotide sequence ID" value="NZ_CP020918.1"/>
</dbReference>
<dbReference type="SUPFAM" id="SSF52172">
    <property type="entry name" value="CheY-like"/>
    <property type="match status" value="1"/>
</dbReference>
<dbReference type="GO" id="GO:0000160">
    <property type="term" value="P:phosphorelay signal transduction system"/>
    <property type="evidence" value="ECO:0007669"/>
    <property type="project" value="InterPro"/>
</dbReference>
<dbReference type="AlphaFoldDB" id="A0A2S1LE13"/>
<evidence type="ECO:0000256" key="1">
    <source>
        <dbReference type="PROSITE-ProRule" id="PRU00169"/>
    </source>
</evidence>
<organism evidence="3 4">
    <name type="scientific">Flavobacterium faecale</name>
    <dbReference type="NCBI Taxonomy" id="1355330"/>
    <lineage>
        <taxon>Bacteria</taxon>
        <taxon>Pseudomonadati</taxon>
        <taxon>Bacteroidota</taxon>
        <taxon>Flavobacteriia</taxon>
        <taxon>Flavobacteriales</taxon>
        <taxon>Flavobacteriaceae</taxon>
        <taxon>Flavobacterium</taxon>
    </lineage>
</organism>
<feature type="modified residue" description="4-aspartylphosphate" evidence="1">
    <location>
        <position position="59"/>
    </location>
</feature>